<feature type="domain" description="EamA" evidence="8">
    <location>
        <begin position="138"/>
        <end position="266"/>
    </location>
</feature>
<dbReference type="SUPFAM" id="SSF103481">
    <property type="entry name" value="Multidrug resistance efflux transporter EmrE"/>
    <property type="match status" value="2"/>
</dbReference>
<dbReference type="Pfam" id="PF00892">
    <property type="entry name" value="EamA"/>
    <property type="match status" value="1"/>
</dbReference>
<sequence>MAIACILGSCLSLQFGAALATQLFPAAGTWATASLRLLIAAVILFALSRPRFWEWSAAQWRGVCLLGLTMGGMNGSFYAGISTIPLGTAVTIEFLGPLLLAAVLSRSLRDATSVALAMIGMALLAVDSLTGDPLDPQGVVYILIAGVFWAGYIMANKHAGALVPGQGGLAVSLAVGGLILMPLGWRGSVVILTDFSLLWLAIGTAILASLIPYSLELIAMRQLQPNVFAIFIALEPAFAAAIGWLVLAQSPSLLKGAAIVLVILASVNQTLGGRRTRRRR</sequence>
<keyword evidence="3 6" id="KW-0812">Transmembrane</keyword>
<keyword evidence="7" id="KW-0732">Signal</keyword>
<dbReference type="PATRIC" id="fig|156976.3.peg.1538"/>
<dbReference type="PANTHER" id="PTHR32322:SF2">
    <property type="entry name" value="EAMA DOMAIN-CONTAINING PROTEIN"/>
    <property type="match status" value="1"/>
</dbReference>
<comment type="similarity">
    <text evidence="2">Belongs to the EamA transporter family.</text>
</comment>
<dbReference type="AlphaFoldDB" id="A0A0K1RCB5"/>
<comment type="subcellular location">
    <subcellularLocation>
        <location evidence="1">Membrane</location>
        <topology evidence="1">Multi-pass membrane protein</topology>
    </subcellularLocation>
</comment>
<feature type="transmembrane region" description="Helical" evidence="6">
    <location>
        <begin position="197"/>
        <end position="215"/>
    </location>
</feature>
<reference evidence="9 10" key="1">
    <citation type="submission" date="2015-08" db="EMBL/GenBank/DDBJ databases">
        <authorList>
            <person name="Babu N.S."/>
            <person name="Beckwith C.J."/>
            <person name="Beseler K.G."/>
            <person name="Brison A."/>
            <person name="Carone J.V."/>
            <person name="Caskin T.P."/>
            <person name="Diamond M."/>
            <person name="Durham M.E."/>
            <person name="Foxe J.M."/>
            <person name="Go M."/>
            <person name="Henderson B.A."/>
            <person name="Jones I.B."/>
            <person name="McGettigan J.A."/>
            <person name="Micheletti S.J."/>
            <person name="Nasrallah M.E."/>
            <person name="Ortiz D."/>
            <person name="Piller C.R."/>
            <person name="Privatt S.R."/>
            <person name="Schneider S.L."/>
            <person name="Sharp S."/>
            <person name="Smith T.C."/>
            <person name="Stanton J.D."/>
            <person name="Ullery H.E."/>
            <person name="Wilson R.J."/>
            <person name="Serrano M.G."/>
            <person name="Buck G."/>
            <person name="Lee V."/>
            <person name="Wang Y."/>
            <person name="Carvalho R."/>
            <person name="Voegtly L."/>
            <person name="Shi R."/>
            <person name="Duckworth R."/>
            <person name="Johnson A."/>
            <person name="Loviza R."/>
            <person name="Walstead R."/>
            <person name="Shah Z."/>
            <person name="Kiflezghi M."/>
            <person name="Wade K."/>
            <person name="Ball S.L."/>
            <person name="Bradley K.W."/>
            <person name="Asai D.J."/>
            <person name="Bowman C.A."/>
            <person name="Russell D.A."/>
            <person name="Pope W.H."/>
            <person name="Jacobs-Sera D."/>
            <person name="Hendrix R.W."/>
            <person name="Hatfull G.F."/>
        </authorList>
    </citation>
    <scope>NUCLEOTIDE SEQUENCE [LARGE SCALE GENOMIC DNA]</scope>
    <source>
        <strain evidence="9 10">PUDD_83A45</strain>
    </source>
</reference>
<organism evidence="9 10">
    <name type="scientific">Corynebacterium riegelii</name>
    <dbReference type="NCBI Taxonomy" id="156976"/>
    <lineage>
        <taxon>Bacteria</taxon>
        <taxon>Bacillati</taxon>
        <taxon>Actinomycetota</taxon>
        <taxon>Actinomycetes</taxon>
        <taxon>Mycobacteriales</taxon>
        <taxon>Corynebacteriaceae</taxon>
        <taxon>Corynebacterium</taxon>
    </lineage>
</organism>
<feature type="transmembrane region" description="Helical" evidence="6">
    <location>
        <begin position="60"/>
        <end position="78"/>
    </location>
</feature>
<evidence type="ECO:0000259" key="8">
    <source>
        <dbReference type="Pfam" id="PF00892"/>
    </source>
</evidence>
<dbReference type="GO" id="GO:0016020">
    <property type="term" value="C:membrane"/>
    <property type="evidence" value="ECO:0007669"/>
    <property type="project" value="UniProtKB-SubCell"/>
</dbReference>
<feature type="transmembrane region" description="Helical" evidence="6">
    <location>
        <begin position="84"/>
        <end position="104"/>
    </location>
</feature>
<dbReference type="PANTHER" id="PTHR32322">
    <property type="entry name" value="INNER MEMBRANE TRANSPORTER"/>
    <property type="match status" value="1"/>
</dbReference>
<dbReference type="EMBL" id="CP012342">
    <property type="protein sequence ID" value="AKV59054.1"/>
    <property type="molecule type" value="Genomic_DNA"/>
</dbReference>
<feature type="signal peptide" evidence="7">
    <location>
        <begin position="1"/>
        <end position="20"/>
    </location>
</feature>
<feature type="transmembrane region" description="Helical" evidence="6">
    <location>
        <begin position="167"/>
        <end position="185"/>
    </location>
</feature>
<evidence type="ECO:0000256" key="1">
    <source>
        <dbReference type="ARBA" id="ARBA00004141"/>
    </source>
</evidence>
<evidence type="ECO:0000313" key="9">
    <source>
        <dbReference type="EMBL" id="AKV59054.1"/>
    </source>
</evidence>
<dbReference type="InterPro" id="IPR050638">
    <property type="entry name" value="AA-Vitamin_Transporters"/>
</dbReference>
<dbReference type="InterPro" id="IPR000620">
    <property type="entry name" value="EamA_dom"/>
</dbReference>
<keyword evidence="4 6" id="KW-1133">Transmembrane helix</keyword>
<evidence type="ECO:0000256" key="2">
    <source>
        <dbReference type="ARBA" id="ARBA00007362"/>
    </source>
</evidence>
<feature type="transmembrane region" description="Helical" evidence="6">
    <location>
        <begin position="138"/>
        <end position="155"/>
    </location>
</feature>
<evidence type="ECO:0000256" key="5">
    <source>
        <dbReference type="ARBA" id="ARBA00023136"/>
    </source>
</evidence>
<feature type="transmembrane region" description="Helical" evidence="6">
    <location>
        <begin position="227"/>
        <end position="247"/>
    </location>
</feature>
<feature type="transmembrane region" description="Helical" evidence="6">
    <location>
        <begin position="111"/>
        <end position="126"/>
    </location>
</feature>
<keyword evidence="5 6" id="KW-0472">Membrane</keyword>
<gene>
    <name evidence="9" type="ORF">AK829_07690</name>
</gene>
<accession>A0A0K1RCB5</accession>
<protein>
    <submittedName>
        <fullName evidence="9">Multidrug DMT transporter permease</fullName>
    </submittedName>
</protein>
<evidence type="ECO:0000256" key="7">
    <source>
        <dbReference type="SAM" id="SignalP"/>
    </source>
</evidence>
<evidence type="ECO:0000256" key="3">
    <source>
        <dbReference type="ARBA" id="ARBA00022692"/>
    </source>
</evidence>
<dbReference type="InterPro" id="IPR037185">
    <property type="entry name" value="EmrE-like"/>
</dbReference>
<proteinExistence type="inferred from homology"/>
<feature type="transmembrane region" description="Helical" evidence="6">
    <location>
        <begin position="30"/>
        <end position="48"/>
    </location>
</feature>
<feature type="transmembrane region" description="Helical" evidence="6">
    <location>
        <begin position="253"/>
        <end position="271"/>
    </location>
</feature>
<name>A0A0K1RCB5_9CORY</name>
<evidence type="ECO:0000256" key="4">
    <source>
        <dbReference type="ARBA" id="ARBA00022989"/>
    </source>
</evidence>
<evidence type="ECO:0000313" key="10">
    <source>
        <dbReference type="Proteomes" id="UP000060016"/>
    </source>
</evidence>
<feature type="chain" id="PRO_5005468223" evidence="7">
    <location>
        <begin position="21"/>
        <end position="280"/>
    </location>
</feature>
<dbReference type="KEGG" id="crie:AK829_07690"/>
<keyword evidence="10" id="KW-1185">Reference proteome</keyword>
<dbReference type="Proteomes" id="UP000060016">
    <property type="component" value="Chromosome"/>
</dbReference>
<evidence type="ECO:0000256" key="6">
    <source>
        <dbReference type="SAM" id="Phobius"/>
    </source>
</evidence>